<dbReference type="InterPro" id="IPR010730">
    <property type="entry name" value="HET"/>
</dbReference>
<sequence>MWLINTASLKLECFVGDDIPEYAILSHTWGHDEVSYGEFRALSGSNDSTRQKRGFHKIEHTCRLARDKDLKYAWVDTCCIDKSSSAELSEAINSMYAWYRQAKVCFVHLNDWDQGLSWENLAPLPYDDAGRRVRSDGSAQPRPLRWFTRGWTLQELIAPTSVKFYDQEWHIRGTKSDPEVLQHLARITGVTPHILRDGSEARLRSTCLGRRMSWAACRQTTRSEDIAYCLMGIFQVNMPLLYEGDRAFLRLQEEIIKSSTDFSLFAWTQQPDDRRKFRGIFSCHPREFRRLRNCSRARTMFSHLDADELVITNKGLRLDTSSLYSRSSSLYSGGIVDAPFTDALPAFDTLIELALGCKSRESDVIDAIILKGLADGLYVRTFPSTLFSIHSHSRRLQRRTLYISGDGQNELGTERVLLSNSPERVFKVLPSHADMPLDGAELEVVGWWPTNLADRMGRHIIVRSNPKFVGIFKFEIHYWDRSTNVYHSDLLSLGHFLLVLCRQNELTPVTAHLLHGTPATEFAALAESLSNSNPLTAERKMFGAVYLSKDLSDRYDFFDDGLAQRICVSVETHTDLMTDRSDEESLSGYVKVILGSAELEPGDGGGTTD</sequence>
<dbReference type="PANTHER" id="PTHR10622:SF12">
    <property type="entry name" value="HET DOMAIN-CONTAINING PROTEIN"/>
    <property type="match status" value="1"/>
</dbReference>
<evidence type="ECO:0000313" key="4">
    <source>
        <dbReference type="Proteomes" id="UP001239445"/>
    </source>
</evidence>
<dbReference type="InterPro" id="IPR058525">
    <property type="entry name" value="DUF8212"/>
</dbReference>
<gene>
    <name evidence="3" type="ORF">QBC47DRAFT_390155</name>
</gene>
<protein>
    <submittedName>
        <fullName evidence="3">Heterokaryon incompatibility protein-domain-containing protein</fullName>
    </submittedName>
</protein>
<dbReference type="AlphaFoldDB" id="A0AAJ0BAC0"/>
<dbReference type="PANTHER" id="PTHR10622">
    <property type="entry name" value="HET DOMAIN-CONTAINING PROTEIN"/>
    <property type="match status" value="1"/>
</dbReference>
<evidence type="ECO:0000259" key="2">
    <source>
        <dbReference type="Pfam" id="PF26640"/>
    </source>
</evidence>
<dbReference type="Proteomes" id="UP001239445">
    <property type="component" value="Unassembled WGS sequence"/>
</dbReference>
<dbReference type="Pfam" id="PF06985">
    <property type="entry name" value="HET"/>
    <property type="match status" value="1"/>
</dbReference>
<name>A0AAJ0BAC0_9PEZI</name>
<comment type="caution">
    <text evidence="3">The sequence shown here is derived from an EMBL/GenBank/DDBJ whole genome shotgun (WGS) entry which is preliminary data.</text>
</comment>
<dbReference type="EMBL" id="MU839840">
    <property type="protein sequence ID" value="KAK1752271.1"/>
    <property type="molecule type" value="Genomic_DNA"/>
</dbReference>
<reference evidence="3" key="1">
    <citation type="submission" date="2023-06" db="EMBL/GenBank/DDBJ databases">
        <title>Genome-scale phylogeny and comparative genomics of the fungal order Sordariales.</title>
        <authorList>
            <consortium name="Lawrence Berkeley National Laboratory"/>
            <person name="Hensen N."/>
            <person name="Bonometti L."/>
            <person name="Westerberg I."/>
            <person name="Brannstrom I.O."/>
            <person name="Guillou S."/>
            <person name="Cros-Aarteil S."/>
            <person name="Calhoun S."/>
            <person name="Haridas S."/>
            <person name="Kuo A."/>
            <person name="Mondo S."/>
            <person name="Pangilinan J."/>
            <person name="Riley R."/>
            <person name="Labutti K."/>
            <person name="Andreopoulos B."/>
            <person name="Lipzen A."/>
            <person name="Chen C."/>
            <person name="Yanf M."/>
            <person name="Daum C."/>
            <person name="Ng V."/>
            <person name="Clum A."/>
            <person name="Steindorff A."/>
            <person name="Ohm R."/>
            <person name="Martin F."/>
            <person name="Silar P."/>
            <person name="Natvig D."/>
            <person name="Lalanne C."/>
            <person name="Gautier V."/>
            <person name="Ament-Velasquez S.L."/>
            <person name="Kruys A."/>
            <person name="Hutchinson M.I."/>
            <person name="Powell A.J."/>
            <person name="Barry K."/>
            <person name="Miller A.N."/>
            <person name="Grigoriev I.V."/>
            <person name="Debuchy R."/>
            <person name="Gladieux P."/>
            <person name="Thoren M.H."/>
            <person name="Johannesson H."/>
        </authorList>
    </citation>
    <scope>NUCLEOTIDE SEQUENCE</scope>
    <source>
        <strain evidence="3">PSN4</strain>
    </source>
</reference>
<evidence type="ECO:0000259" key="1">
    <source>
        <dbReference type="Pfam" id="PF06985"/>
    </source>
</evidence>
<proteinExistence type="predicted"/>
<organism evidence="3 4">
    <name type="scientific">Echria macrotheca</name>
    <dbReference type="NCBI Taxonomy" id="438768"/>
    <lineage>
        <taxon>Eukaryota</taxon>
        <taxon>Fungi</taxon>
        <taxon>Dikarya</taxon>
        <taxon>Ascomycota</taxon>
        <taxon>Pezizomycotina</taxon>
        <taxon>Sordariomycetes</taxon>
        <taxon>Sordariomycetidae</taxon>
        <taxon>Sordariales</taxon>
        <taxon>Schizotheciaceae</taxon>
        <taxon>Echria</taxon>
    </lineage>
</organism>
<feature type="domain" description="Heterokaryon incompatibility" evidence="1">
    <location>
        <begin position="22"/>
        <end position="155"/>
    </location>
</feature>
<dbReference type="Pfam" id="PF26640">
    <property type="entry name" value="DUF8212"/>
    <property type="match status" value="1"/>
</dbReference>
<accession>A0AAJ0BAC0</accession>
<keyword evidence="4" id="KW-1185">Reference proteome</keyword>
<feature type="domain" description="DUF8212" evidence="2">
    <location>
        <begin position="246"/>
        <end position="275"/>
    </location>
</feature>
<evidence type="ECO:0000313" key="3">
    <source>
        <dbReference type="EMBL" id="KAK1752271.1"/>
    </source>
</evidence>